<comment type="caution">
    <text evidence="2">The sequence shown here is derived from an EMBL/GenBank/DDBJ whole genome shotgun (WGS) entry which is preliminary data.</text>
</comment>
<name>A0A0R3N0Y0_9BRAD</name>
<dbReference type="AlphaFoldDB" id="A0A0R3N0Y0"/>
<reference evidence="2 3" key="1">
    <citation type="submission" date="2014-03" db="EMBL/GenBank/DDBJ databases">
        <title>Bradyrhizobium valentinum sp. nov., isolated from effective nodules of Lupinus mariae-josephae, a lupine endemic of basic-lime soils in Eastern Spain.</title>
        <authorList>
            <person name="Duran D."/>
            <person name="Rey L."/>
            <person name="Navarro A."/>
            <person name="Busquets A."/>
            <person name="Imperial J."/>
            <person name="Ruiz-Argueso T."/>
        </authorList>
    </citation>
    <scope>NUCLEOTIDE SEQUENCE [LARGE SCALE GENOMIC DNA]</scope>
    <source>
        <strain evidence="2 3">CCBAU 23086</strain>
    </source>
</reference>
<proteinExistence type="predicted"/>
<evidence type="ECO:0000256" key="1">
    <source>
        <dbReference type="SAM" id="MobiDB-lite"/>
    </source>
</evidence>
<feature type="compositionally biased region" description="Low complexity" evidence="1">
    <location>
        <begin position="165"/>
        <end position="187"/>
    </location>
</feature>
<feature type="compositionally biased region" description="Low complexity" evidence="1">
    <location>
        <begin position="322"/>
        <end position="332"/>
    </location>
</feature>
<sequence length="342" mass="35245">MLNYLKKFAVDIFPSVAATVIGAYIVNHYIVSKPADAPPSAAVSPATPKGDGKAEAKSDPKSDAKPAESTASNLPAAGVKARGISEKAVMEKTAAERPAVAEKAQKADEKAEAKADSNKSDTNKSDANKSDVKSAESAADADRRHAAPPREKEKIRVVLPSPIQPANASPAPVAAAAPAPPAAQTAPVETSAAPEERRDANDLARAAIERLRANGETSPRVAEPARTPEAPKVAAAPAVTNAPATANPPALRPLPPPIMVSGPPAGEPYGQASSAQRSSQPRPPYAEAVDPNRPTPPADIPVSRPLDLRAEVAEPSVRERATAAAEDALSTAKSIFHSVLPR</sequence>
<feature type="compositionally biased region" description="Basic and acidic residues" evidence="1">
    <location>
        <begin position="50"/>
        <end position="66"/>
    </location>
</feature>
<dbReference type="RefSeq" id="WP_057858662.1">
    <property type="nucleotide sequence ID" value="NZ_LLYB01000065.1"/>
</dbReference>
<dbReference type="STRING" id="722472.SAMN05444321_1346"/>
<dbReference type="OrthoDB" id="8229941at2"/>
<protein>
    <submittedName>
        <fullName evidence="2">Uncharacterized protein</fullName>
    </submittedName>
</protein>
<feature type="compositionally biased region" description="Low complexity" evidence="1">
    <location>
        <begin position="271"/>
        <end position="280"/>
    </location>
</feature>
<dbReference type="Proteomes" id="UP000051660">
    <property type="component" value="Unassembled WGS sequence"/>
</dbReference>
<feature type="compositionally biased region" description="Basic and acidic residues" evidence="1">
    <location>
        <begin position="194"/>
        <end position="213"/>
    </location>
</feature>
<feature type="compositionally biased region" description="Basic and acidic residues" evidence="1">
    <location>
        <begin position="83"/>
        <end position="156"/>
    </location>
</feature>
<feature type="compositionally biased region" description="Low complexity" evidence="1">
    <location>
        <begin position="230"/>
        <end position="249"/>
    </location>
</feature>
<evidence type="ECO:0000313" key="2">
    <source>
        <dbReference type="EMBL" id="KRR24031.1"/>
    </source>
</evidence>
<dbReference type="EMBL" id="LLYB01000065">
    <property type="protein sequence ID" value="KRR24031.1"/>
    <property type="molecule type" value="Genomic_DNA"/>
</dbReference>
<evidence type="ECO:0000313" key="3">
    <source>
        <dbReference type="Proteomes" id="UP000051660"/>
    </source>
</evidence>
<feature type="region of interest" description="Disordered" evidence="1">
    <location>
        <begin position="35"/>
        <end position="342"/>
    </location>
</feature>
<feature type="compositionally biased region" description="Basic and acidic residues" evidence="1">
    <location>
        <begin position="306"/>
        <end position="321"/>
    </location>
</feature>
<gene>
    <name evidence="2" type="ORF">CQ14_14845</name>
</gene>
<accession>A0A0R3N0Y0</accession>
<organism evidence="2 3">
    <name type="scientific">Bradyrhizobium lablabi</name>
    <dbReference type="NCBI Taxonomy" id="722472"/>
    <lineage>
        <taxon>Bacteria</taxon>
        <taxon>Pseudomonadati</taxon>
        <taxon>Pseudomonadota</taxon>
        <taxon>Alphaproteobacteria</taxon>
        <taxon>Hyphomicrobiales</taxon>
        <taxon>Nitrobacteraceae</taxon>
        <taxon>Bradyrhizobium</taxon>
    </lineage>
</organism>
<feature type="compositionally biased region" description="Low complexity" evidence="1">
    <location>
        <begin position="35"/>
        <end position="48"/>
    </location>
</feature>